<gene>
    <name evidence="1" type="ORF">CTOB1V02_LOCUS5344</name>
</gene>
<dbReference type="Gene3D" id="1.20.1270.60">
    <property type="entry name" value="Arfaptin homology (AH) domain/BAR domain"/>
    <property type="match status" value="1"/>
</dbReference>
<dbReference type="EMBL" id="OB661140">
    <property type="protein sequence ID" value="CAD7227437.1"/>
    <property type="molecule type" value="Genomic_DNA"/>
</dbReference>
<organism evidence="1">
    <name type="scientific">Cyprideis torosa</name>
    <dbReference type="NCBI Taxonomy" id="163714"/>
    <lineage>
        <taxon>Eukaryota</taxon>
        <taxon>Metazoa</taxon>
        <taxon>Ecdysozoa</taxon>
        <taxon>Arthropoda</taxon>
        <taxon>Crustacea</taxon>
        <taxon>Oligostraca</taxon>
        <taxon>Ostracoda</taxon>
        <taxon>Podocopa</taxon>
        <taxon>Podocopida</taxon>
        <taxon>Cytherocopina</taxon>
        <taxon>Cytheroidea</taxon>
        <taxon>Cytherideidae</taxon>
        <taxon>Cyprideis</taxon>
    </lineage>
</organism>
<dbReference type="OrthoDB" id="27823at2759"/>
<dbReference type="PANTHER" id="PTHR22834">
    <property type="entry name" value="NUCLEAR FUSION PROTEIN FUS2"/>
    <property type="match status" value="1"/>
</dbReference>
<dbReference type="Pfam" id="PF00621">
    <property type="entry name" value="RhoGEF"/>
    <property type="match status" value="1"/>
</dbReference>
<dbReference type="InterPro" id="IPR051492">
    <property type="entry name" value="Dynamin-Rho_GEF"/>
</dbReference>
<protein>
    <submittedName>
        <fullName evidence="1">Uncharacterized protein</fullName>
    </submittedName>
</protein>
<dbReference type="AlphaFoldDB" id="A0A7R8W9G4"/>
<name>A0A7R8W9G4_9CRUS</name>
<dbReference type="PROSITE" id="PS00741">
    <property type="entry name" value="DH_1"/>
    <property type="match status" value="1"/>
</dbReference>
<accession>A0A7R8W9G4</accession>
<dbReference type="PROSITE" id="PS50010">
    <property type="entry name" value="DH_2"/>
    <property type="match status" value="1"/>
</dbReference>
<dbReference type="InterPro" id="IPR001331">
    <property type="entry name" value="GDS_CDC24_CS"/>
</dbReference>
<dbReference type="SUPFAM" id="SSF48065">
    <property type="entry name" value="DBL homology domain (DH-domain)"/>
    <property type="match status" value="1"/>
</dbReference>
<dbReference type="InterPro" id="IPR035899">
    <property type="entry name" value="DBL_dom_sf"/>
</dbReference>
<dbReference type="GO" id="GO:0035556">
    <property type="term" value="P:intracellular signal transduction"/>
    <property type="evidence" value="ECO:0007669"/>
    <property type="project" value="InterPro"/>
</dbReference>
<dbReference type="Gene3D" id="1.20.900.10">
    <property type="entry name" value="Dbl homology (DH) domain"/>
    <property type="match status" value="1"/>
</dbReference>
<dbReference type="InterPro" id="IPR000219">
    <property type="entry name" value="DH_dom"/>
</dbReference>
<dbReference type="GO" id="GO:0005737">
    <property type="term" value="C:cytoplasm"/>
    <property type="evidence" value="ECO:0007669"/>
    <property type="project" value="TreeGrafter"/>
</dbReference>
<proteinExistence type="predicted"/>
<dbReference type="PANTHER" id="PTHR22834:SF20">
    <property type="entry name" value="SH3 DOMAIN-CONTAINING PROTEIN"/>
    <property type="match status" value="1"/>
</dbReference>
<reference evidence="1" key="1">
    <citation type="submission" date="2020-11" db="EMBL/GenBank/DDBJ databases">
        <authorList>
            <person name="Tran Van P."/>
        </authorList>
    </citation>
    <scope>NUCLEOTIDE SEQUENCE</scope>
</reference>
<evidence type="ECO:0000313" key="1">
    <source>
        <dbReference type="EMBL" id="CAD7227437.1"/>
    </source>
</evidence>
<dbReference type="GO" id="GO:0005085">
    <property type="term" value="F:guanyl-nucleotide exchange factor activity"/>
    <property type="evidence" value="ECO:0007669"/>
    <property type="project" value="InterPro"/>
</dbReference>
<dbReference type="InterPro" id="IPR027267">
    <property type="entry name" value="AH/BAR_dom_sf"/>
</dbReference>
<sequence>MIGDCFNNATFHEMKRVYSTYCLKQEEALDLLANYHRDVEIVAYFRSVLDELKSHDVVLFDLAALLHWPVKRVLSYHLLLTEIKKSTPEGHRDLFGVSVACGEMHEVSAALNEVKRRKDMIAKYCKERRERSFRDRMSKVSIHSIEKKKSRLSQKMMTTVGWTDTTTDPLFESAQKNLHSLRDTLLYLIDHLPRSHDQLRHILKAQFAEAEHWIALYAEREDDGQSPAPQADVLAPGFRPRVSTAEANSHPSGKLSLQLLWAMMRKLLQTHPSAPVPITASVGPSRSAFDSAIQHSQDKRQDQK</sequence>